<evidence type="ECO:0000313" key="3">
    <source>
        <dbReference type="EMBL" id="OIQ98119.1"/>
    </source>
</evidence>
<dbReference type="InterPro" id="IPR007029">
    <property type="entry name" value="YHS_dom"/>
</dbReference>
<dbReference type="SMART" id="SM00746">
    <property type="entry name" value="TRASH"/>
    <property type="match status" value="1"/>
</dbReference>
<feature type="domain" description="TRASH" evidence="2">
    <location>
        <begin position="15"/>
        <end position="52"/>
    </location>
</feature>
<dbReference type="InterPro" id="IPR009078">
    <property type="entry name" value="Ferritin-like_SF"/>
</dbReference>
<dbReference type="AlphaFoldDB" id="A0A1J5S1U8"/>
<dbReference type="EMBL" id="MLJW01000123">
    <property type="protein sequence ID" value="OIQ98119.1"/>
    <property type="molecule type" value="Genomic_DNA"/>
</dbReference>
<protein>
    <submittedName>
        <fullName evidence="3">YHS domain protein</fullName>
    </submittedName>
</protein>
<dbReference type="Pfam" id="PF04945">
    <property type="entry name" value="YHS"/>
    <property type="match status" value="1"/>
</dbReference>
<evidence type="ECO:0000259" key="2">
    <source>
        <dbReference type="SMART" id="SM00746"/>
    </source>
</evidence>
<feature type="region of interest" description="Disordered" evidence="1">
    <location>
        <begin position="73"/>
        <end position="97"/>
    </location>
</feature>
<dbReference type="InterPro" id="IPR011017">
    <property type="entry name" value="TRASH_dom"/>
</dbReference>
<name>A0A1J5S1U8_9ZZZZ</name>
<reference evidence="3" key="1">
    <citation type="submission" date="2016-10" db="EMBL/GenBank/DDBJ databases">
        <title>Sequence of Gallionella enrichment culture.</title>
        <authorList>
            <person name="Poehlein A."/>
            <person name="Muehling M."/>
            <person name="Daniel R."/>
        </authorList>
    </citation>
    <scope>NUCLEOTIDE SEQUENCE</scope>
</reference>
<comment type="caution">
    <text evidence="3">The sequence shown here is derived from an EMBL/GenBank/DDBJ whole genome shotgun (WGS) entry which is preliminary data.</text>
</comment>
<evidence type="ECO:0000256" key="1">
    <source>
        <dbReference type="SAM" id="MobiDB-lite"/>
    </source>
</evidence>
<accession>A0A1J5S1U8</accession>
<gene>
    <name evidence="3" type="ORF">GALL_198830</name>
</gene>
<feature type="compositionally biased region" description="Polar residues" evidence="1">
    <location>
        <begin position="79"/>
        <end position="93"/>
    </location>
</feature>
<organism evidence="3">
    <name type="scientific">mine drainage metagenome</name>
    <dbReference type="NCBI Taxonomy" id="410659"/>
    <lineage>
        <taxon>unclassified sequences</taxon>
        <taxon>metagenomes</taxon>
        <taxon>ecological metagenomes</taxon>
    </lineage>
</organism>
<sequence length="248" mass="28943">MIMERPDLDELDLIDPVCGINVNMLTPHICIHGGAKFYFCGKECLSLFRANPEHFVVLITPEPRINVVESGAETRGISEEQNNTDVNSTSPFQSERKPERQNVIRWLRCYITSWRQARKVHRHLVTTCKELLALYFKISAEHPELGNRQLLKLLVMARINCGENIAYDVLKFADESYASWPEERELTMHDVIHYLTVTELTSKYDVEHLAQIDFRSELSSLIPRYLHRAKKKEPYLSERRKTLRDRST</sequence>
<proteinExistence type="predicted"/>
<dbReference type="SUPFAM" id="SSF47240">
    <property type="entry name" value="Ferritin-like"/>
    <property type="match status" value="1"/>
</dbReference>